<dbReference type="EMBL" id="LJZO01000080">
    <property type="protein sequence ID" value="ROV87562.1"/>
    <property type="molecule type" value="Genomic_DNA"/>
</dbReference>
<dbReference type="InterPro" id="IPR006880">
    <property type="entry name" value="INO80B_C"/>
</dbReference>
<feature type="compositionally biased region" description="Basic and acidic residues" evidence="1">
    <location>
        <begin position="211"/>
        <end position="228"/>
    </location>
</feature>
<evidence type="ECO:0000313" key="3">
    <source>
        <dbReference type="EMBL" id="ROV87562.1"/>
    </source>
</evidence>
<dbReference type="AlphaFoldDB" id="A0A423V9L9"/>
<feature type="domain" description="INO80 complex subunit B-like conserved region" evidence="2">
    <location>
        <begin position="204"/>
        <end position="268"/>
    </location>
</feature>
<organism evidence="3 4">
    <name type="scientific">Cytospora chrysosperma</name>
    <name type="common">Cytospora canker fungus</name>
    <name type="synonym">Sphaeria chrysosperma</name>
    <dbReference type="NCBI Taxonomy" id="252740"/>
    <lineage>
        <taxon>Eukaryota</taxon>
        <taxon>Fungi</taxon>
        <taxon>Dikarya</taxon>
        <taxon>Ascomycota</taxon>
        <taxon>Pezizomycotina</taxon>
        <taxon>Sordariomycetes</taxon>
        <taxon>Sordariomycetidae</taxon>
        <taxon>Diaporthales</taxon>
        <taxon>Cytosporaceae</taxon>
        <taxon>Cytospora</taxon>
    </lineage>
</organism>
<dbReference type="SMART" id="SM01406">
    <property type="entry name" value="PAPA-1"/>
    <property type="match status" value="1"/>
</dbReference>
<evidence type="ECO:0000259" key="2">
    <source>
        <dbReference type="SMART" id="SM01406"/>
    </source>
</evidence>
<keyword evidence="4" id="KW-1185">Reference proteome</keyword>
<feature type="region of interest" description="Disordered" evidence="1">
    <location>
        <begin position="211"/>
        <end position="243"/>
    </location>
</feature>
<accession>A0A423V9L9</accession>
<evidence type="ECO:0000313" key="4">
    <source>
        <dbReference type="Proteomes" id="UP000284375"/>
    </source>
</evidence>
<feature type="region of interest" description="Disordered" evidence="1">
    <location>
        <begin position="1"/>
        <end position="190"/>
    </location>
</feature>
<gene>
    <name evidence="3" type="ORF">VSDG_09767</name>
</gene>
<evidence type="ECO:0000256" key="1">
    <source>
        <dbReference type="SAM" id="MobiDB-lite"/>
    </source>
</evidence>
<dbReference type="OrthoDB" id="2021186at2759"/>
<name>A0A423V9L9_CYTCH</name>
<protein>
    <recommendedName>
        <fullName evidence="2">INO80 complex subunit B-like conserved region domain-containing protein</fullName>
    </recommendedName>
</protein>
<feature type="compositionally biased region" description="Basic residues" evidence="1">
    <location>
        <begin position="60"/>
        <end position="75"/>
    </location>
</feature>
<feature type="region of interest" description="Disordered" evidence="1">
    <location>
        <begin position="279"/>
        <end position="302"/>
    </location>
</feature>
<dbReference type="GO" id="GO:0031011">
    <property type="term" value="C:Ino80 complex"/>
    <property type="evidence" value="ECO:0007669"/>
    <property type="project" value="InterPro"/>
</dbReference>
<dbReference type="Proteomes" id="UP000284375">
    <property type="component" value="Unassembled WGS sequence"/>
</dbReference>
<reference evidence="3 4" key="1">
    <citation type="submission" date="2015-09" db="EMBL/GenBank/DDBJ databases">
        <title>Host preference determinants of Valsa canker pathogens revealed by comparative genomics.</title>
        <authorList>
            <person name="Yin Z."/>
            <person name="Huang L."/>
        </authorList>
    </citation>
    <scope>NUCLEOTIDE SEQUENCE [LARGE SCALE GENOMIC DNA]</scope>
    <source>
        <strain evidence="3 4">YSFL</strain>
    </source>
</reference>
<dbReference type="Pfam" id="PF04795">
    <property type="entry name" value="PAPA-1"/>
    <property type="match status" value="1"/>
</dbReference>
<comment type="caution">
    <text evidence="3">The sequence shown here is derived from an EMBL/GenBank/DDBJ whole genome shotgun (WGS) entry which is preliminary data.</text>
</comment>
<dbReference type="STRING" id="252740.A0A423V9L9"/>
<feature type="compositionally biased region" description="Polar residues" evidence="1">
    <location>
        <begin position="37"/>
        <end position="52"/>
    </location>
</feature>
<feature type="compositionally biased region" description="Acidic residues" evidence="1">
    <location>
        <begin position="91"/>
        <end position="139"/>
    </location>
</feature>
<proteinExistence type="predicted"/>
<sequence length="302" mass="33044">MSSSRPRRTGDGLASVSRGPQGGKDHTYLTVKMPSSKLRQATSSRQGSSIAVNSDAAPKRSTRGGKKSYVSKKTKNAPPQKAAVQFSAPNDSDDDELSELESDEEMDIEGEDAEGDEDEEDMDAEGDEIEDDQEAEAEPQPDAQAAPRPEDLGSEDDTNGSRGGTPDFSRMTVRQRARFEEVEPSHYQALSNEVQAKKVFTAEEKAMRRAEMARRRRNLSEKRNEEVKGLQSIGEEEQDADGFRRPNPVFIRWVSSKEGERIAVPGEMLDGPAGRLFAKTVRPSGTGPTAVAAPKKMVEEVS</sequence>